<sequence>MGLLKHFRSRSRLNNHQPQSPSRSPYASPINSYRGRDQTQRLPDNVLESIFEYTCPHTLDHTYEPSERSQIGDGCMLCDLRDLASCAQVCRKWYAIAQRQLYTSIRIDAVHYCWLEEELAERRKKAAGKHFRSKSNVVEPGEVPNIRLSLLCRTVRENERLADQVLLLKVPYMTRETAKGELARTVSALPNLQYVDLPDGFFTGDPSCLALRHELQARCPEIRKMSYRPGSEEALELLAQRHWQSIEQLELSGLHIEPATLRIVLASLPTLHDLTLSDLPWLDDTIFQPFPGQLPDFPPLQVLKLENTPNVTAHGLTDHLELPQNREVLSSLSLTNTGVTVQDLHLVLWSASQLIHLAINETVSKSLTLTGSQLPPLTSICLKTLNFEITSSEDIIGLQKPAESYYAYLANSLHSNALPALKTLYVRDTDFPELLTLPPMPPPFGASPGSDRNTLNSKSSNLSSLSHSMASTHLAPNQSPSPAPRTRPAMNVPSTASGIAIPGPGHGPSPGLGTFNQTLEVFSKGLDELEWVFTSITPAAPFPGGGSSFSSSHRRGSSTGGRPLSAISASKGLGPQWAQGGFGGEARKSVMVGNGFGGFLAVPQEEVPRPLTSDGSGGSGGGGGRTRWGSFGSSHGGSPGGGLGGVGEGAGGGSRLSSFLKPPPSLGSSPMAGGGGHERRGSRHDLWR</sequence>
<dbReference type="Gene3D" id="3.80.10.10">
    <property type="entry name" value="Ribonuclease Inhibitor"/>
    <property type="match status" value="1"/>
</dbReference>
<name>A0A3M7EDX7_HORWE</name>
<feature type="compositionally biased region" description="Low complexity" evidence="1">
    <location>
        <begin position="454"/>
        <end position="475"/>
    </location>
</feature>
<feature type="compositionally biased region" description="Basic residues" evidence="1">
    <location>
        <begin position="1"/>
        <end position="13"/>
    </location>
</feature>
<dbReference type="InterPro" id="IPR036047">
    <property type="entry name" value="F-box-like_dom_sf"/>
</dbReference>
<reference evidence="3 4" key="1">
    <citation type="journal article" date="2018" name="BMC Genomics">
        <title>Genomic evidence for intraspecific hybridization in a clonal and extremely halotolerant yeast.</title>
        <authorList>
            <person name="Gostincar C."/>
            <person name="Stajich J.E."/>
            <person name="Zupancic J."/>
            <person name="Zalar P."/>
            <person name="Gunde-Cimerman N."/>
        </authorList>
    </citation>
    <scope>NUCLEOTIDE SEQUENCE [LARGE SCALE GENOMIC DNA]</scope>
    <source>
        <strain evidence="3 4">EXF-10513</strain>
    </source>
</reference>
<evidence type="ECO:0000313" key="3">
    <source>
        <dbReference type="EMBL" id="RMY74640.1"/>
    </source>
</evidence>
<dbReference type="SUPFAM" id="SSF52047">
    <property type="entry name" value="RNI-like"/>
    <property type="match status" value="1"/>
</dbReference>
<feature type="compositionally biased region" description="Polar residues" evidence="1">
    <location>
        <begin position="14"/>
        <end position="31"/>
    </location>
</feature>
<protein>
    <recommendedName>
        <fullName evidence="2">F-box domain-containing protein</fullName>
    </recommendedName>
</protein>
<comment type="caution">
    <text evidence="3">The sequence shown here is derived from an EMBL/GenBank/DDBJ whole genome shotgun (WGS) entry which is preliminary data.</text>
</comment>
<dbReference type="InterPro" id="IPR032675">
    <property type="entry name" value="LRR_dom_sf"/>
</dbReference>
<dbReference type="Gene3D" id="1.20.1280.50">
    <property type="match status" value="1"/>
</dbReference>
<feature type="region of interest" description="Disordered" evidence="1">
    <location>
        <begin position="436"/>
        <end position="511"/>
    </location>
</feature>
<feature type="compositionally biased region" description="Basic and acidic residues" evidence="1">
    <location>
        <begin position="676"/>
        <end position="688"/>
    </location>
</feature>
<evidence type="ECO:0000313" key="4">
    <source>
        <dbReference type="Proteomes" id="UP000269539"/>
    </source>
</evidence>
<dbReference type="Pfam" id="PF12937">
    <property type="entry name" value="F-box-like"/>
    <property type="match status" value="1"/>
</dbReference>
<dbReference type="AlphaFoldDB" id="A0A3M7EDX7"/>
<feature type="compositionally biased region" description="Gly residues" evidence="1">
    <location>
        <begin position="615"/>
        <end position="626"/>
    </location>
</feature>
<dbReference type="InterPro" id="IPR001810">
    <property type="entry name" value="F-box_dom"/>
</dbReference>
<dbReference type="Proteomes" id="UP000269539">
    <property type="component" value="Unassembled WGS sequence"/>
</dbReference>
<feature type="region of interest" description="Disordered" evidence="1">
    <location>
        <begin position="607"/>
        <end position="688"/>
    </location>
</feature>
<feature type="region of interest" description="Disordered" evidence="1">
    <location>
        <begin position="1"/>
        <end position="38"/>
    </location>
</feature>
<proteinExistence type="predicted"/>
<feature type="compositionally biased region" description="Gly residues" evidence="1">
    <location>
        <begin position="634"/>
        <end position="654"/>
    </location>
</feature>
<dbReference type="EMBL" id="QWIO01001298">
    <property type="protein sequence ID" value="RMY74640.1"/>
    <property type="molecule type" value="Genomic_DNA"/>
</dbReference>
<organism evidence="3 4">
    <name type="scientific">Hortaea werneckii</name>
    <name type="common">Black yeast</name>
    <name type="synonym">Cladosporium werneckii</name>
    <dbReference type="NCBI Taxonomy" id="91943"/>
    <lineage>
        <taxon>Eukaryota</taxon>
        <taxon>Fungi</taxon>
        <taxon>Dikarya</taxon>
        <taxon>Ascomycota</taxon>
        <taxon>Pezizomycotina</taxon>
        <taxon>Dothideomycetes</taxon>
        <taxon>Dothideomycetidae</taxon>
        <taxon>Mycosphaerellales</taxon>
        <taxon>Teratosphaeriaceae</taxon>
        <taxon>Hortaea</taxon>
    </lineage>
</organism>
<feature type="domain" description="F-box" evidence="2">
    <location>
        <begin position="40"/>
        <end position="106"/>
    </location>
</feature>
<feature type="region of interest" description="Disordered" evidence="1">
    <location>
        <begin position="542"/>
        <end position="580"/>
    </location>
</feature>
<evidence type="ECO:0000256" key="1">
    <source>
        <dbReference type="SAM" id="MobiDB-lite"/>
    </source>
</evidence>
<gene>
    <name evidence="3" type="ORF">D0864_09974</name>
</gene>
<accession>A0A3M7EDX7</accession>
<evidence type="ECO:0000259" key="2">
    <source>
        <dbReference type="Pfam" id="PF12937"/>
    </source>
</evidence>
<dbReference type="SUPFAM" id="SSF81383">
    <property type="entry name" value="F-box domain"/>
    <property type="match status" value="1"/>
</dbReference>